<accession>A0A8S1PX36</accession>
<gene>
    <name evidence="1" type="ORF">PSON_ATCC_30995.1.T0890231</name>
</gene>
<dbReference type="EMBL" id="CAJJDN010000089">
    <property type="protein sequence ID" value="CAD8107840.1"/>
    <property type="molecule type" value="Genomic_DNA"/>
</dbReference>
<dbReference type="Proteomes" id="UP000692954">
    <property type="component" value="Unassembled WGS sequence"/>
</dbReference>
<evidence type="ECO:0000313" key="1">
    <source>
        <dbReference type="EMBL" id="CAD8107840.1"/>
    </source>
</evidence>
<dbReference type="AlphaFoldDB" id="A0A8S1PX36"/>
<organism evidence="1 2">
    <name type="scientific">Paramecium sonneborni</name>
    <dbReference type="NCBI Taxonomy" id="65129"/>
    <lineage>
        <taxon>Eukaryota</taxon>
        <taxon>Sar</taxon>
        <taxon>Alveolata</taxon>
        <taxon>Ciliophora</taxon>
        <taxon>Intramacronucleata</taxon>
        <taxon>Oligohymenophorea</taxon>
        <taxon>Peniculida</taxon>
        <taxon>Parameciidae</taxon>
        <taxon>Paramecium</taxon>
    </lineage>
</organism>
<reference evidence="1" key="1">
    <citation type="submission" date="2021-01" db="EMBL/GenBank/DDBJ databases">
        <authorList>
            <consortium name="Genoscope - CEA"/>
            <person name="William W."/>
        </authorList>
    </citation>
    <scope>NUCLEOTIDE SEQUENCE</scope>
</reference>
<evidence type="ECO:0000313" key="2">
    <source>
        <dbReference type="Proteomes" id="UP000692954"/>
    </source>
</evidence>
<sequence>MDLKMVCGWKWLNISAIQQKQQYLRCIKMESNKVRLKI</sequence>
<comment type="caution">
    <text evidence="1">The sequence shown here is derived from an EMBL/GenBank/DDBJ whole genome shotgun (WGS) entry which is preliminary data.</text>
</comment>
<name>A0A8S1PX36_9CILI</name>
<keyword evidence="2" id="KW-1185">Reference proteome</keyword>
<protein>
    <submittedName>
        <fullName evidence="1">Uncharacterized protein</fullName>
    </submittedName>
</protein>
<proteinExistence type="predicted"/>